<gene>
    <name evidence="3" type="ORF">ECRASSUSDP1_LOCUS23841</name>
</gene>
<protein>
    <recommendedName>
        <fullName evidence="5">BAP29/BAP31 transmembrane domain-containing protein</fullName>
    </recommendedName>
</protein>
<organism evidence="3 4">
    <name type="scientific">Euplotes crassus</name>
    <dbReference type="NCBI Taxonomy" id="5936"/>
    <lineage>
        <taxon>Eukaryota</taxon>
        <taxon>Sar</taxon>
        <taxon>Alveolata</taxon>
        <taxon>Ciliophora</taxon>
        <taxon>Intramacronucleata</taxon>
        <taxon>Spirotrichea</taxon>
        <taxon>Hypotrichia</taxon>
        <taxon>Euplotida</taxon>
        <taxon>Euplotidae</taxon>
        <taxon>Moneuplotes</taxon>
    </lineage>
</organism>
<keyword evidence="2" id="KW-0812">Transmembrane</keyword>
<dbReference type="Proteomes" id="UP001295684">
    <property type="component" value="Unassembled WGS sequence"/>
</dbReference>
<evidence type="ECO:0000313" key="3">
    <source>
        <dbReference type="EMBL" id="CAI2382369.1"/>
    </source>
</evidence>
<dbReference type="AlphaFoldDB" id="A0AAD2D5U0"/>
<accession>A0AAD2D5U0</accession>
<name>A0AAD2D5U0_EUPCR</name>
<feature type="transmembrane region" description="Helical" evidence="2">
    <location>
        <begin position="107"/>
        <end position="127"/>
    </location>
</feature>
<feature type="compositionally biased region" description="Basic and acidic residues" evidence="1">
    <location>
        <begin position="150"/>
        <end position="175"/>
    </location>
</feature>
<keyword evidence="2" id="KW-0472">Membrane</keyword>
<feature type="region of interest" description="Disordered" evidence="1">
    <location>
        <begin position="145"/>
        <end position="175"/>
    </location>
</feature>
<evidence type="ECO:0008006" key="5">
    <source>
        <dbReference type="Google" id="ProtNLM"/>
    </source>
</evidence>
<feature type="transmembrane region" description="Helical" evidence="2">
    <location>
        <begin position="56"/>
        <end position="79"/>
    </location>
</feature>
<evidence type="ECO:0000313" key="4">
    <source>
        <dbReference type="Proteomes" id="UP001295684"/>
    </source>
</evidence>
<evidence type="ECO:0000256" key="1">
    <source>
        <dbReference type="SAM" id="MobiDB-lite"/>
    </source>
</evidence>
<comment type="caution">
    <text evidence="3">The sequence shown here is derived from an EMBL/GenBank/DDBJ whole genome shotgun (WGS) entry which is preliminary data.</text>
</comment>
<sequence>MPNIIGDEFGYGFMLYNCWLVFSLYLLIIQVLPIWRGLKKILIFPVVLRVKIGSKMRLQFAHIALFMNAVFMIMIYLSLQSYQKPDVEESPVNKNIRLSKKWQYETYIWQSTIAFCCWLYTMAFGSLNDRKSLLEDEILELKKSQNKKTRKEEDKKADEVVETRRPKDDISKKND</sequence>
<keyword evidence="2" id="KW-1133">Transmembrane helix</keyword>
<keyword evidence="4" id="KW-1185">Reference proteome</keyword>
<evidence type="ECO:0000256" key="2">
    <source>
        <dbReference type="SAM" id="Phobius"/>
    </source>
</evidence>
<dbReference type="EMBL" id="CAMPGE010024540">
    <property type="protein sequence ID" value="CAI2382369.1"/>
    <property type="molecule type" value="Genomic_DNA"/>
</dbReference>
<proteinExistence type="predicted"/>
<reference evidence="3" key="1">
    <citation type="submission" date="2023-07" db="EMBL/GenBank/DDBJ databases">
        <authorList>
            <consortium name="AG Swart"/>
            <person name="Singh M."/>
            <person name="Singh A."/>
            <person name="Seah K."/>
            <person name="Emmerich C."/>
        </authorList>
    </citation>
    <scope>NUCLEOTIDE SEQUENCE</scope>
    <source>
        <strain evidence="3">DP1</strain>
    </source>
</reference>
<feature type="transmembrane region" description="Helical" evidence="2">
    <location>
        <begin position="13"/>
        <end position="35"/>
    </location>
</feature>